<dbReference type="Pfam" id="PF00440">
    <property type="entry name" value="TetR_N"/>
    <property type="match status" value="1"/>
</dbReference>
<comment type="caution">
    <text evidence="7">The sequence shown here is derived from an EMBL/GenBank/DDBJ whole genome shotgun (WGS) entry which is preliminary data.</text>
</comment>
<evidence type="ECO:0000256" key="4">
    <source>
        <dbReference type="PROSITE-ProRule" id="PRU00335"/>
    </source>
</evidence>
<name>A0ABP6MGD9_9ACTN</name>
<sequence length="227" mass="23537">MPASSLDSPDSHGSTGSTGSLTERRKAETRLDIARTAAALFVENGLRATRAEDIARAAGVAPRTFYRYFATKEEAVAPLFAAGAQQWAEAVRGAPAGLSVRDALRHAAARALVPDSDAAPGLAMGDAEALEWVRALLRMAGESAALRAVWSDACHASEETLLSVLAGREGRGEVPSLELRLVAGVASAAVRVAVETWAAGDEPAGGRGGPAALADHCIEALEGFRWP</sequence>
<dbReference type="PANTHER" id="PTHR30055">
    <property type="entry name" value="HTH-TYPE TRANSCRIPTIONAL REGULATOR RUTR"/>
    <property type="match status" value="1"/>
</dbReference>
<protein>
    <submittedName>
        <fullName evidence="7">TetR family transcriptional regulator</fullName>
    </submittedName>
</protein>
<evidence type="ECO:0000256" key="2">
    <source>
        <dbReference type="ARBA" id="ARBA00023125"/>
    </source>
</evidence>
<dbReference type="EMBL" id="BAAAUG010000046">
    <property type="protein sequence ID" value="GAA3106494.1"/>
    <property type="molecule type" value="Genomic_DNA"/>
</dbReference>
<feature type="region of interest" description="Disordered" evidence="5">
    <location>
        <begin position="1"/>
        <end position="28"/>
    </location>
</feature>
<organism evidence="7 8">
    <name type="scientific">Streptomyces rectiviolaceus</name>
    <dbReference type="NCBI Taxonomy" id="332591"/>
    <lineage>
        <taxon>Bacteria</taxon>
        <taxon>Bacillati</taxon>
        <taxon>Actinomycetota</taxon>
        <taxon>Actinomycetes</taxon>
        <taxon>Kitasatosporales</taxon>
        <taxon>Streptomycetaceae</taxon>
        <taxon>Streptomyces</taxon>
    </lineage>
</organism>
<dbReference type="InterPro" id="IPR001647">
    <property type="entry name" value="HTH_TetR"/>
</dbReference>
<dbReference type="SUPFAM" id="SSF46689">
    <property type="entry name" value="Homeodomain-like"/>
    <property type="match status" value="1"/>
</dbReference>
<dbReference type="InterPro" id="IPR009057">
    <property type="entry name" value="Homeodomain-like_sf"/>
</dbReference>
<keyword evidence="2 4" id="KW-0238">DNA-binding</keyword>
<reference evidence="8" key="1">
    <citation type="journal article" date="2019" name="Int. J. Syst. Evol. Microbiol.">
        <title>The Global Catalogue of Microorganisms (GCM) 10K type strain sequencing project: providing services to taxonomists for standard genome sequencing and annotation.</title>
        <authorList>
            <consortium name="The Broad Institute Genomics Platform"/>
            <consortium name="The Broad Institute Genome Sequencing Center for Infectious Disease"/>
            <person name="Wu L."/>
            <person name="Ma J."/>
        </authorList>
    </citation>
    <scope>NUCLEOTIDE SEQUENCE [LARGE SCALE GENOMIC DNA]</scope>
    <source>
        <strain evidence="8">JCM 9092</strain>
    </source>
</reference>
<feature type="compositionally biased region" description="Polar residues" evidence="5">
    <location>
        <begin position="1"/>
        <end position="12"/>
    </location>
</feature>
<dbReference type="PANTHER" id="PTHR30055:SF238">
    <property type="entry name" value="MYCOFACTOCIN BIOSYNTHESIS TRANSCRIPTIONAL REGULATOR MFTR-RELATED"/>
    <property type="match status" value="1"/>
</dbReference>
<dbReference type="PRINTS" id="PR00455">
    <property type="entry name" value="HTHTETR"/>
</dbReference>
<evidence type="ECO:0000313" key="7">
    <source>
        <dbReference type="EMBL" id="GAA3106494.1"/>
    </source>
</evidence>
<evidence type="ECO:0000259" key="6">
    <source>
        <dbReference type="PROSITE" id="PS50977"/>
    </source>
</evidence>
<dbReference type="Proteomes" id="UP001501637">
    <property type="component" value="Unassembled WGS sequence"/>
</dbReference>
<dbReference type="Gene3D" id="1.10.357.10">
    <property type="entry name" value="Tetracycline Repressor, domain 2"/>
    <property type="match status" value="1"/>
</dbReference>
<dbReference type="InterPro" id="IPR041347">
    <property type="entry name" value="MftR_C"/>
</dbReference>
<evidence type="ECO:0000256" key="1">
    <source>
        <dbReference type="ARBA" id="ARBA00023015"/>
    </source>
</evidence>
<keyword evidence="3" id="KW-0804">Transcription</keyword>
<proteinExistence type="predicted"/>
<dbReference type="Pfam" id="PF17754">
    <property type="entry name" value="TetR_C_14"/>
    <property type="match status" value="1"/>
</dbReference>
<dbReference type="InterPro" id="IPR050109">
    <property type="entry name" value="HTH-type_TetR-like_transc_reg"/>
</dbReference>
<dbReference type="PROSITE" id="PS50977">
    <property type="entry name" value="HTH_TETR_2"/>
    <property type="match status" value="1"/>
</dbReference>
<feature type="domain" description="HTH tetR-type" evidence="6">
    <location>
        <begin position="27"/>
        <end position="87"/>
    </location>
</feature>
<dbReference type="RefSeq" id="WP_344521592.1">
    <property type="nucleotide sequence ID" value="NZ_BAAAUG010000046.1"/>
</dbReference>
<keyword evidence="8" id="KW-1185">Reference proteome</keyword>
<accession>A0ABP6MGD9</accession>
<evidence type="ECO:0000256" key="5">
    <source>
        <dbReference type="SAM" id="MobiDB-lite"/>
    </source>
</evidence>
<evidence type="ECO:0000313" key="8">
    <source>
        <dbReference type="Proteomes" id="UP001501637"/>
    </source>
</evidence>
<feature type="DNA-binding region" description="H-T-H motif" evidence="4">
    <location>
        <begin position="50"/>
        <end position="69"/>
    </location>
</feature>
<evidence type="ECO:0000256" key="3">
    <source>
        <dbReference type="ARBA" id="ARBA00023163"/>
    </source>
</evidence>
<keyword evidence="1" id="KW-0805">Transcription regulation</keyword>
<gene>
    <name evidence="7" type="ORF">GCM10010449_31820</name>
</gene>